<dbReference type="EMBL" id="JAZHXI010000015">
    <property type="protein sequence ID" value="KAL2063818.1"/>
    <property type="molecule type" value="Genomic_DNA"/>
</dbReference>
<keyword evidence="3" id="KW-1185">Reference proteome</keyword>
<evidence type="ECO:0000256" key="1">
    <source>
        <dbReference type="SAM" id="MobiDB-lite"/>
    </source>
</evidence>
<accession>A0ABR4C429</accession>
<gene>
    <name evidence="2" type="ORF">VTL71DRAFT_5623</name>
</gene>
<evidence type="ECO:0000313" key="2">
    <source>
        <dbReference type="EMBL" id="KAL2063818.1"/>
    </source>
</evidence>
<evidence type="ECO:0000313" key="3">
    <source>
        <dbReference type="Proteomes" id="UP001595075"/>
    </source>
</evidence>
<feature type="compositionally biased region" description="Polar residues" evidence="1">
    <location>
        <begin position="65"/>
        <end position="82"/>
    </location>
</feature>
<name>A0ABR4C429_9HELO</name>
<reference evidence="2 3" key="1">
    <citation type="journal article" date="2024" name="Commun. Biol.">
        <title>Comparative genomic analysis of thermophilic fungi reveals convergent evolutionary adaptations and gene losses.</title>
        <authorList>
            <person name="Steindorff A.S."/>
            <person name="Aguilar-Pontes M.V."/>
            <person name="Robinson A.J."/>
            <person name="Andreopoulos B."/>
            <person name="LaButti K."/>
            <person name="Kuo A."/>
            <person name="Mondo S."/>
            <person name="Riley R."/>
            <person name="Otillar R."/>
            <person name="Haridas S."/>
            <person name="Lipzen A."/>
            <person name="Grimwood J."/>
            <person name="Schmutz J."/>
            <person name="Clum A."/>
            <person name="Reid I.D."/>
            <person name="Moisan M.C."/>
            <person name="Butler G."/>
            <person name="Nguyen T.T.M."/>
            <person name="Dewar K."/>
            <person name="Conant G."/>
            <person name="Drula E."/>
            <person name="Henrissat B."/>
            <person name="Hansel C."/>
            <person name="Singer S."/>
            <person name="Hutchinson M.I."/>
            <person name="de Vries R.P."/>
            <person name="Natvig D.O."/>
            <person name="Powell A.J."/>
            <person name="Tsang A."/>
            <person name="Grigoriev I.V."/>
        </authorList>
    </citation>
    <scope>NUCLEOTIDE SEQUENCE [LARGE SCALE GENOMIC DNA]</scope>
    <source>
        <strain evidence="2 3">CBS 494.80</strain>
    </source>
</reference>
<dbReference type="Proteomes" id="UP001595075">
    <property type="component" value="Unassembled WGS sequence"/>
</dbReference>
<sequence>MATNTKARDAAQSPRVHFFIFLTFPTQGDSIHPNFAHEDLNNHNEQDRKTKLLRTSAERRKDRTCASNNEVSTPISRTQNHGYQLKDKRSKSRKRNETLPCGNLWQVFVQDSFLIQTLLLAPTVQAVWAFFPCETIRS</sequence>
<organism evidence="2 3">
    <name type="scientific">Oculimacula yallundae</name>
    <dbReference type="NCBI Taxonomy" id="86028"/>
    <lineage>
        <taxon>Eukaryota</taxon>
        <taxon>Fungi</taxon>
        <taxon>Dikarya</taxon>
        <taxon>Ascomycota</taxon>
        <taxon>Pezizomycotina</taxon>
        <taxon>Leotiomycetes</taxon>
        <taxon>Helotiales</taxon>
        <taxon>Ploettnerulaceae</taxon>
        <taxon>Oculimacula</taxon>
    </lineage>
</organism>
<comment type="caution">
    <text evidence="2">The sequence shown here is derived from an EMBL/GenBank/DDBJ whole genome shotgun (WGS) entry which is preliminary data.</text>
</comment>
<protein>
    <submittedName>
        <fullName evidence="2">Uncharacterized protein</fullName>
    </submittedName>
</protein>
<proteinExistence type="predicted"/>
<feature type="region of interest" description="Disordered" evidence="1">
    <location>
        <begin position="56"/>
        <end position="95"/>
    </location>
</feature>